<name>X1CVW3_9ZZZZ</name>
<protein>
    <submittedName>
        <fullName evidence="2">Uncharacterized protein</fullName>
    </submittedName>
</protein>
<gene>
    <name evidence="2" type="ORF">S01H4_22583</name>
</gene>
<dbReference type="InterPro" id="IPR003746">
    <property type="entry name" value="DUF167"/>
</dbReference>
<evidence type="ECO:0000313" key="2">
    <source>
        <dbReference type="EMBL" id="GAG88336.1"/>
    </source>
</evidence>
<sequence>MSGSEAKISLRVYPGAARSEVVGFTEGVLQVKVAAPPVKGQANKELLAFLSKTLAVGKGALTIVKGHTSRNKVIAIDGLSQEDIIKRLSSKPFSSGGDTSSKLCHQ</sequence>
<dbReference type="PANTHER" id="PTHR13420">
    <property type="entry name" value="UPF0235 PROTEIN C15ORF40"/>
    <property type="match status" value="1"/>
</dbReference>
<dbReference type="AlphaFoldDB" id="X1CVW3"/>
<dbReference type="Pfam" id="PF02594">
    <property type="entry name" value="DUF167"/>
    <property type="match status" value="1"/>
</dbReference>
<dbReference type="EMBL" id="BART01010369">
    <property type="protein sequence ID" value="GAG88336.1"/>
    <property type="molecule type" value="Genomic_DNA"/>
</dbReference>
<dbReference type="SMART" id="SM01152">
    <property type="entry name" value="DUF167"/>
    <property type="match status" value="1"/>
</dbReference>
<comment type="caution">
    <text evidence="2">The sequence shown here is derived from an EMBL/GenBank/DDBJ whole genome shotgun (WGS) entry which is preliminary data.</text>
</comment>
<accession>X1CVW3</accession>
<reference evidence="2" key="1">
    <citation type="journal article" date="2014" name="Front. Microbiol.">
        <title>High frequency of phylogenetically diverse reductive dehalogenase-homologous genes in deep subseafloor sedimentary metagenomes.</title>
        <authorList>
            <person name="Kawai M."/>
            <person name="Futagami T."/>
            <person name="Toyoda A."/>
            <person name="Takaki Y."/>
            <person name="Nishi S."/>
            <person name="Hori S."/>
            <person name="Arai W."/>
            <person name="Tsubouchi T."/>
            <person name="Morono Y."/>
            <person name="Uchiyama I."/>
            <person name="Ito T."/>
            <person name="Fujiyama A."/>
            <person name="Inagaki F."/>
            <person name="Takami H."/>
        </authorList>
    </citation>
    <scope>NUCLEOTIDE SEQUENCE</scope>
    <source>
        <strain evidence="2">Expedition CK06-06</strain>
    </source>
</reference>
<dbReference type="HAMAP" id="MF_00634">
    <property type="entry name" value="UPF0235"/>
    <property type="match status" value="1"/>
</dbReference>
<dbReference type="GO" id="GO:0005737">
    <property type="term" value="C:cytoplasm"/>
    <property type="evidence" value="ECO:0007669"/>
    <property type="project" value="TreeGrafter"/>
</dbReference>
<organism evidence="2">
    <name type="scientific">marine sediment metagenome</name>
    <dbReference type="NCBI Taxonomy" id="412755"/>
    <lineage>
        <taxon>unclassified sequences</taxon>
        <taxon>metagenomes</taxon>
        <taxon>ecological metagenomes</taxon>
    </lineage>
</organism>
<dbReference type="InterPro" id="IPR036591">
    <property type="entry name" value="YggU-like_sf"/>
</dbReference>
<evidence type="ECO:0000256" key="1">
    <source>
        <dbReference type="ARBA" id="ARBA00010364"/>
    </source>
</evidence>
<dbReference type="PANTHER" id="PTHR13420:SF7">
    <property type="entry name" value="UPF0235 PROTEIN C15ORF40"/>
    <property type="match status" value="1"/>
</dbReference>
<comment type="similarity">
    <text evidence="1">Belongs to the UPF0235 family.</text>
</comment>
<dbReference type="NCBIfam" id="TIGR00251">
    <property type="entry name" value="DUF167 family protein"/>
    <property type="match status" value="1"/>
</dbReference>
<dbReference type="SUPFAM" id="SSF69786">
    <property type="entry name" value="YggU-like"/>
    <property type="match status" value="1"/>
</dbReference>
<proteinExistence type="inferred from homology"/>
<dbReference type="Gene3D" id="3.30.1200.10">
    <property type="entry name" value="YggU-like"/>
    <property type="match status" value="1"/>
</dbReference>